<dbReference type="AlphaFoldDB" id="A0A1G2R543"/>
<comment type="catalytic activity">
    <reaction evidence="1">
        <text>a beta-lactam + H2O = a substituted beta-amino acid</text>
        <dbReference type="Rhea" id="RHEA:20401"/>
        <dbReference type="ChEBI" id="CHEBI:15377"/>
        <dbReference type="ChEBI" id="CHEBI:35627"/>
        <dbReference type="ChEBI" id="CHEBI:140347"/>
        <dbReference type="EC" id="3.5.2.6"/>
    </reaction>
</comment>
<evidence type="ECO:0000256" key="2">
    <source>
        <dbReference type="ARBA" id="ARBA00004370"/>
    </source>
</evidence>
<dbReference type="PANTHER" id="PTHR30627:SF6">
    <property type="entry name" value="BETA-LACTAMASE YBXI-RELATED"/>
    <property type="match status" value="1"/>
</dbReference>
<keyword evidence="9" id="KW-0812">Transmembrane</keyword>
<dbReference type="InterPro" id="IPR036138">
    <property type="entry name" value="PBP_dimer_sf"/>
</dbReference>
<dbReference type="Pfam" id="PF03717">
    <property type="entry name" value="PBP_dimer"/>
    <property type="match status" value="1"/>
</dbReference>
<evidence type="ECO:0000256" key="7">
    <source>
        <dbReference type="ARBA" id="ARBA00023136"/>
    </source>
</evidence>
<dbReference type="EMBL" id="MHTX01000029">
    <property type="protein sequence ID" value="OHA67975.1"/>
    <property type="molecule type" value="Genomic_DNA"/>
</dbReference>
<dbReference type="EC" id="3.5.2.6" evidence="4"/>
<dbReference type="PANTHER" id="PTHR30627">
    <property type="entry name" value="PEPTIDOGLYCAN D,D-TRANSPEPTIDASE"/>
    <property type="match status" value="1"/>
</dbReference>
<feature type="non-terminal residue" evidence="12">
    <location>
        <position position="510"/>
    </location>
</feature>
<evidence type="ECO:0000313" key="13">
    <source>
        <dbReference type="Proteomes" id="UP000179258"/>
    </source>
</evidence>
<dbReference type="InterPro" id="IPR005311">
    <property type="entry name" value="PBP_dimer"/>
</dbReference>
<dbReference type="InterPro" id="IPR001460">
    <property type="entry name" value="PCN-bd_Tpept"/>
</dbReference>
<dbReference type="InterPro" id="IPR050515">
    <property type="entry name" value="Beta-lactam/transpept"/>
</dbReference>
<dbReference type="GO" id="GO:0071555">
    <property type="term" value="P:cell wall organization"/>
    <property type="evidence" value="ECO:0007669"/>
    <property type="project" value="TreeGrafter"/>
</dbReference>
<feature type="domain" description="Penicillin-binding protein dimerisation" evidence="11">
    <location>
        <begin position="100"/>
        <end position="267"/>
    </location>
</feature>
<evidence type="ECO:0000256" key="8">
    <source>
        <dbReference type="ARBA" id="ARBA00023251"/>
    </source>
</evidence>
<proteinExistence type="inferred from homology"/>
<comment type="similarity">
    <text evidence="3">Belongs to the class-D beta-lactamase family.</text>
</comment>
<evidence type="ECO:0000256" key="3">
    <source>
        <dbReference type="ARBA" id="ARBA00007898"/>
    </source>
</evidence>
<dbReference type="SUPFAM" id="SSF56519">
    <property type="entry name" value="Penicillin binding protein dimerisation domain"/>
    <property type="match status" value="1"/>
</dbReference>
<gene>
    <name evidence="12" type="ORF">A3D59_02455</name>
</gene>
<evidence type="ECO:0000313" key="12">
    <source>
        <dbReference type="EMBL" id="OHA67975.1"/>
    </source>
</evidence>
<evidence type="ECO:0000256" key="6">
    <source>
        <dbReference type="ARBA" id="ARBA00022801"/>
    </source>
</evidence>
<dbReference type="InterPro" id="IPR012338">
    <property type="entry name" value="Beta-lactam/transpept-like"/>
</dbReference>
<organism evidence="12 13">
    <name type="scientific">Candidatus Wildermuthbacteria bacterium RIFCSPHIGHO2_02_FULL_47_17</name>
    <dbReference type="NCBI Taxonomy" id="1802452"/>
    <lineage>
        <taxon>Bacteria</taxon>
        <taxon>Candidatus Wildermuthiibacteriota</taxon>
    </lineage>
</organism>
<evidence type="ECO:0000256" key="4">
    <source>
        <dbReference type="ARBA" id="ARBA00012865"/>
    </source>
</evidence>
<dbReference type="GO" id="GO:0008658">
    <property type="term" value="F:penicillin binding"/>
    <property type="evidence" value="ECO:0007669"/>
    <property type="project" value="InterPro"/>
</dbReference>
<dbReference type="Proteomes" id="UP000179258">
    <property type="component" value="Unassembled WGS sequence"/>
</dbReference>
<protein>
    <recommendedName>
        <fullName evidence="4">beta-lactamase</fullName>
        <ecNumber evidence="4">3.5.2.6</ecNumber>
    </recommendedName>
</protein>
<dbReference type="GO" id="GO:0046677">
    <property type="term" value="P:response to antibiotic"/>
    <property type="evidence" value="ECO:0007669"/>
    <property type="project" value="UniProtKB-KW"/>
</dbReference>
<comment type="subcellular location">
    <subcellularLocation>
        <location evidence="2">Membrane</location>
    </subcellularLocation>
</comment>
<accession>A0A1G2R543</accession>
<keyword evidence="5" id="KW-0732">Signal</keyword>
<reference evidence="12 13" key="1">
    <citation type="journal article" date="2016" name="Nat. Commun.">
        <title>Thousands of microbial genomes shed light on interconnected biogeochemical processes in an aquifer system.</title>
        <authorList>
            <person name="Anantharaman K."/>
            <person name="Brown C.T."/>
            <person name="Hug L.A."/>
            <person name="Sharon I."/>
            <person name="Castelle C.J."/>
            <person name="Probst A.J."/>
            <person name="Thomas B.C."/>
            <person name="Singh A."/>
            <person name="Wilkins M.J."/>
            <person name="Karaoz U."/>
            <person name="Brodie E.L."/>
            <person name="Williams K.H."/>
            <person name="Hubbard S.S."/>
            <person name="Banfield J.F."/>
        </authorList>
    </citation>
    <scope>NUCLEOTIDE SEQUENCE [LARGE SCALE GENOMIC DNA]</scope>
</reference>
<sequence>MFGFPRREPYNGKKVQPPSAEIEFQDILLDSLEQKRARDSGGNTRRLETPIPRAAFLAFEAFFLVLLGILLARSLQLQIIDGLTYVKLAEQNVLAGALLVPERGVIYDRYMTQLVFNKPSFDLIVDKRRLADDYQEKTKEIRDVASILEVNPEALRDSILRGKFAVEAVADNLDHEKILAFEEKKNQLPGFFVAPNTVRDYIEGPFFASIVGYTGKINEEEIKRLANYALQDSIGRAGLEKSYENILRGEAGLGALEKDARGNVIGQSILRHSVLGGGLVLWLDAGLQKKLTESMQRVLAAVGAKKGAAIAIDPRSGGVLAEVSIPSFDNNIFSRGISGQEMEKLQNNSLNPLFSRPVSGLYPTGSTIKPFISAAGLQEGVISEKTRIYAPSEVCLKNVYSGAKECYEDWTYHGWTDVKRAIAESINPFFYIVGGGYKKNEFSDPSLPDNFEGLGAPRIKKYLELFGWGQKTGIDIPGEAEGRVPDAEWKKNYFSDSPTDQVWRIGDTYN</sequence>
<dbReference type="Gene3D" id="3.40.710.10">
    <property type="entry name" value="DD-peptidase/beta-lactamase superfamily"/>
    <property type="match status" value="1"/>
</dbReference>
<dbReference type="Pfam" id="PF00905">
    <property type="entry name" value="Transpeptidase"/>
    <property type="match status" value="1"/>
</dbReference>
<evidence type="ECO:0000259" key="10">
    <source>
        <dbReference type="Pfam" id="PF00905"/>
    </source>
</evidence>
<dbReference type="GO" id="GO:0005886">
    <property type="term" value="C:plasma membrane"/>
    <property type="evidence" value="ECO:0007669"/>
    <property type="project" value="TreeGrafter"/>
</dbReference>
<dbReference type="SUPFAM" id="SSF56601">
    <property type="entry name" value="beta-lactamase/transpeptidase-like"/>
    <property type="match status" value="1"/>
</dbReference>
<keyword evidence="9" id="KW-1133">Transmembrane helix</keyword>
<feature type="domain" description="Penicillin-binding protein transpeptidase" evidence="10">
    <location>
        <begin position="307"/>
        <end position="491"/>
    </location>
</feature>
<name>A0A1G2R543_9BACT</name>
<comment type="caution">
    <text evidence="12">The sequence shown here is derived from an EMBL/GenBank/DDBJ whole genome shotgun (WGS) entry which is preliminary data.</text>
</comment>
<dbReference type="GO" id="GO:0008800">
    <property type="term" value="F:beta-lactamase activity"/>
    <property type="evidence" value="ECO:0007669"/>
    <property type="project" value="UniProtKB-EC"/>
</dbReference>
<feature type="transmembrane region" description="Helical" evidence="9">
    <location>
        <begin position="54"/>
        <end position="72"/>
    </location>
</feature>
<dbReference type="Gene3D" id="3.90.1310.10">
    <property type="entry name" value="Penicillin-binding protein 2a (Domain 2)"/>
    <property type="match status" value="1"/>
</dbReference>
<keyword evidence="8" id="KW-0046">Antibiotic resistance</keyword>
<evidence type="ECO:0000256" key="9">
    <source>
        <dbReference type="SAM" id="Phobius"/>
    </source>
</evidence>
<evidence type="ECO:0000259" key="11">
    <source>
        <dbReference type="Pfam" id="PF03717"/>
    </source>
</evidence>
<evidence type="ECO:0000256" key="5">
    <source>
        <dbReference type="ARBA" id="ARBA00022729"/>
    </source>
</evidence>
<keyword evidence="7 9" id="KW-0472">Membrane</keyword>
<evidence type="ECO:0000256" key="1">
    <source>
        <dbReference type="ARBA" id="ARBA00001526"/>
    </source>
</evidence>
<keyword evidence="6" id="KW-0378">Hydrolase</keyword>